<evidence type="ECO:0000256" key="7">
    <source>
        <dbReference type="ARBA" id="ARBA00023136"/>
    </source>
</evidence>
<dbReference type="Proteomes" id="UP000005408">
    <property type="component" value="Unassembled WGS sequence"/>
</dbReference>
<evidence type="ECO:0000256" key="4">
    <source>
        <dbReference type="ARBA" id="ARBA00022692"/>
    </source>
</evidence>
<evidence type="ECO:0000313" key="10">
    <source>
        <dbReference type="Proteomes" id="UP000005408"/>
    </source>
</evidence>
<comment type="similarity">
    <text evidence="2">Belongs to the SAM50/omp85 family.</text>
</comment>
<evidence type="ECO:0000256" key="3">
    <source>
        <dbReference type="ARBA" id="ARBA00022452"/>
    </source>
</evidence>
<evidence type="ECO:0000313" key="9">
    <source>
        <dbReference type="EnsemblMetazoa" id="G35321.8:cds"/>
    </source>
</evidence>
<organism evidence="9 10">
    <name type="scientific">Magallana gigas</name>
    <name type="common">Pacific oyster</name>
    <name type="synonym">Crassostrea gigas</name>
    <dbReference type="NCBI Taxonomy" id="29159"/>
    <lineage>
        <taxon>Eukaryota</taxon>
        <taxon>Metazoa</taxon>
        <taxon>Spiralia</taxon>
        <taxon>Lophotrochozoa</taxon>
        <taxon>Mollusca</taxon>
        <taxon>Bivalvia</taxon>
        <taxon>Autobranchia</taxon>
        <taxon>Pteriomorphia</taxon>
        <taxon>Ostreida</taxon>
        <taxon>Ostreoidea</taxon>
        <taxon>Ostreidae</taxon>
        <taxon>Magallana</taxon>
    </lineage>
</organism>
<dbReference type="InterPro" id="IPR000184">
    <property type="entry name" value="Bac_surfAg_D15"/>
</dbReference>
<dbReference type="GO" id="GO:0033108">
    <property type="term" value="P:mitochondrial respiratory chain complex assembly"/>
    <property type="evidence" value="ECO:0007669"/>
    <property type="project" value="TreeGrafter"/>
</dbReference>
<dbReference type="FunFam" id="2.40.160.50:FF:000002">
    <property type="entry name" value="sorting and assembly machinery component 50 homolog"/>
    <property type="match status" value="1"/>
</dbReference>
<dbReference type="Pfam" id="PF01103">
    <property type="entry name" value="Omp85"/>
    <property type="match status" value="1"/>
</dbReference>
<keyword evidence="3" id="KW-1134">Transmembrane beta strand</keyword>
<evidence type="ECO:0000256" key="5">
    <source>
        <dbReference type="ARBA" id="ARBA00022787"/>
    </source>
</evidence>
<dbReference type="PANTHER" id="PTHR12815">
    <property type="entry name" value="SORTING AND ASSEMBLY MACHINERY SAMM50 PROTEIN FAMILY MEMBER"/>
    <property type="match status" value="1"/>
</dbReference>
<dbReference type="PANTHER" id="PTHR12815:SF18">
    <property type="entry name" value="SORTING AND ASSEMBLY MACHINERY COMPONENT 50 HOMOLOG"/>
    <property type="match status" value="1"/>
</dbReference>
<dbReference type="AlphaFoldDB" id="A0A8W8MW13"/>
<sequence>TGKVMELEASTLAEIPARVNKIIVEGIKKTKDDFIQKKLESIFTASTVEEMLLLCQSAKMDLSRMNIFKSVQIKIDTTKNVDEDDRYDVTFHMKEKRWFGGGMHATFGGENNATMVSRLQFPNTFGRAENVALEYNKSLKGDHGGALRFSKPLNGNPDVRFSTSVYKLNLEYPWSGFKETSRGVNFDFTFPSNFGDHCLRWEGVWRDLRTMDRSTSFTVREQAGHSLKSSIKHQFTRDERDSPILPSRGSLIKMEQEFAGLGGNVEFFRHDMELQFNKKLILDSVIQLSLAGGIMKNPNPNTEIRINDRFFLGGPLTLRGFNTKGVGPHSEGNALGGDVYWASGLHLYTPLPFRPGKGGFGDFFRSHFFVNAGNVYNIQTDKPIIENLRGLSEEFRLAYGAGIVLMMGNIARLELNYVVPVRAQTGDSINSGLQFGIGVTFL</sequence>
<evidence type="ECO:0000256" key="6">
    <source>
        <dbReference type="ARBA" id="ARBA00023128"/>
    </source>
</evidence>
<name>A0A8W8MW13_MAGGI</name>
<evidence type="ECO:0000256" key="1">
    <source>
        <dbReference type="ARBA" id="ARBA00004374"/>
    </source>
</evidence>
<keyword evidence="6" id="KW-0496">Mitochondrion</keyword>
<dbReference type="Gene3D" id="2.40.160.50">
    <property type="entry name" value="membrane protein fhac: a member of the omp85/tpsb transporter family"/>
    <property type="match status" value="1"/>
</dbReference>
<dbReference type="EnsemblMetazoa" id="G35321.8">
    <property type="protein sequence ID" value="G35321.8:cds"/>
    <property type="gene ID" value="G35321"/>
</dbReference>
<feature type="domain" description="Bacterial surface antigen (D15)" evidence="8">
    <location>
        <begin position="123"/>
        <end position="441"/>
    </location>
</feature>
<keyword evidence="7" id="KW-0472">Membrane</keyword>
<accession>A0A8W8MW13</accession>
<evidence type="ECO:0000256" key="2">
    <source>
        <dbReference type="ARBA" id="ARBA00010913"/>
    </source>
</evidence>
<proteinExistence type="inferred from homology"/>
<protein>
    <recommendedName>
        <fullName evidence="8">Bacterial surface antigen (D15) domain-containing protein</fullName>
    </recommendedName>
</protein>
<evidence type="ECO:0000259" key="8">
    <source>
        <dbReference type="Pfam" id="PF01103"/>
    </source>
</evidence>
<dbReference type="Gene3D" id="3.10.20.310">
    <property type="entry name" value="membrane protein fhac"/>
    <property type="match status" value="1"/>
</dbReference>
<keyword evidence="4" id="KW-0812">Transmembrane</keyword>
<keyword evidence="10" id="KW-1185">Reference proteome</keyword>
<dbReference type="GO" id="GO:0045040">
    <property type="term" value="P:protein insertion into mitochondrial outer membrane"/>
    <property type="evidence" value="ECO:0007669"/>
    <property type="project" value="TreeGrafter"/>
</dbReference>
<comment type="subcellular location">
    <subcellularLocation>
        <location evidence="1">Mitochondrion outer membrane</location>
        <topology evidence="1">Multi-pass membrane protein</topology>
    </subcellularLocation>
</comment>
<reference evidence="9" key="1">
    <citation type="submission" date="2022-08" db="UniProtKB">
        <authorList>
            <consortium name="EnsemblMetazoa"/>
        </authorList>
    </citation>
    <scope>IDENTIFICATION</scope>
    <source>
        <strain evidence="9">05x7-T-G4-1.051#20</strain>
    </source>
</reference>
<dbReference type="GO" id="GO:0005741">
    <property type="term" value="C:mitochondrial outer membrane"/>
    <property type="evidence" value="ECO:0007669"/>
    <property type="project" value="UniProtKB-SubCell"/>
</dbReference>
<keyword evidence="5" id="KW-1000">Mitochondrion outer membrane</keyword>
<dbReference type="InterPro" id="IPR039910">
    <property type="entry name" value="D15-like"/>
</dbReference>